<reference evidence="1" key="1">
    <citation type="journal article" date="2014" name="Front. Microbiol.">
        <title>High frequency of phylogenetically diverse reductive dehalogenase-homologous genes in deep subseafloor sedimentary metagenomes.</title>
        <authorList>
            <person name="Kawai M."/>
            <person name="Futagami T."/>
            <person name="Toyoda A."/>
            <person name="Takaki Y."/>
            <person name="Nishi S."/>
            <person name="Hori S."/>
            <person name="Arai W."/>
            <person name="Tsubouchi T."/>
            <person name="Morono Y."/>
            <person name="Uchiyama I."/>
            <person name="Ito T."/>
            <person name="Fujiyama A."/>
            <person name="Inagaki F."/>
            <person name="Takami H."/>
        </authorList>
    </citation>
    <scope>NUCLEOTIDE SEQUENCE</scope>
    <source>
        <strain evidence="1">Expedition CK06-06</strain>
    </source>
</reference>
<proteinExistence type="predicted"/>
<gene>
    <name evidence="1" type="ORF">S01H1_81463</name>
</gene>
<dbReference type="AlphaFoldDB" id="X0Y2U2"/>
<sequence length="70" mass="7806">MRIVEQKVLAKLVQCCLADSEIIAPVESEGRLYFQLLDSEQGLVELVWPEAGDSAPPEDPLTVNSIKEFF</sequence>
<name>X0Y2U2_9ZZZZ</name>
<accession>X0Y2U2</accession>
<feature type="non-terminal residue" evidence="1">
    <location>
        <position position="70"/>
    </location>
</feature>
<protein>
    <submittedName>
        <fullName evidence="1">Uncharacterized protein</fullName>
    </submittedName>
</protein>
<comment type="caution">
    <text evidence="1">The sequence shown here is derived from an EMBL/GenBank/DDBJ whole genome shotgun (WGS) entry which is preliminary data.</text>
</comment>
<dbReference type="EMBL" id="BARS01055129">
    <property type="protein sequence ID" value="GAG43038.1"/>
    <property type="molecule type" value="Genomic_DNA"/>
</dbReference>
<evidence type="ECO:0000313" key="1">
    <source>
        <dbReference type="EMBL" id="GAG43038.1"/>
    </source>
</evidence>
<organism evidence="1">
    <name type="scientific">marine sediment metagenome</name>
    <dbReference type="NCBI Taxonomy" id="412755"/>
    <lineage>
        <taxon>unclassified sequences</taxon>
        <taxon>metagenomes</taxon>
        <taxon>ecological metagenomes</taxon>
    </lineage>
</organism>